<name>A0A1H8CG09_9BACL</name>
<evidence type="ECO:0000256" key="5">
    <source>
        <dbReference type="ARBA" id="ARBA00022679"/>
    </source>
</evidence>
<evidence type="ECO:0000256" key="2">
    <source>
        <dbReference type="ARBA" id="ARBA00004777"/>
    </source>
</evidence>
<dbReference type="SUPFAM" id="SSF82282">
    <property type="entry name" value="Homocysteine S-methyltransferase"/>
    <property type="match status" value="1"/>
</dbReference>
<comment type="cofactor">
    <cofactor evidence="1">
        <name>FAD</name>
        <dbReference type="ChEBI" id="CHEBI:57692"/>
    </cofactor>
</comment>
<protein>
    <submittedName>
        <fullName evidence="10">Homocysteine S-methyltransferase</fullName>
    </submittedName>
</protein>
<feature type="binding site" evidence="8">
    <location>
        <position position="206"/>
    </location>
    <ligand>
        <name>Zn(2+)</name>
        <dbReference type="ChEBI" id="CHEBI:29105"/>
    </ligand>
</feature>
<keyword evidence="6" id="KW-0274">FAD</keyword>
<dbReference type="InterPro" id="IPR003726">
    <property type="entry name" value="HCY_dom"/>
</dbReference>
<evidence type="ECO:0000256" key="6">
    <source>
        <dbReference type="ARBA" id="ARBA00022827"/>
    </source>
</evidence>
<evidence type="ECO:0000259" key="9">
    <source>
        <dbReference type="PROSITE" id="PS50970"/>
    </source>
</evidence>
<evidence type="ECO:0000256" key="8">
    <source>
        <dbReference type="PROSITE-ProRule" id="PRU00333"/>
    </source>
</evidence>
<dbReference type="RefSeq" id="WP_089965843.1">
    <property type="nucleotide sequence ID" value="NZ_FOCQ01000003.1"/>
</dbReference>
<keyword evidence="11" id="KW-1185">Reference proteome</keyword>
<proteinExistence type="predicted"/>
<dbReference type="Gene3D" id="3.20.20.220">
    <property type="match status" value="1"/>
</dbReference>
<dbReference type="GO" id="GO:0004489">
    <property type="term" value="F:methylenetetrahydrofolate reductase [NAD(P)H] activity"/>
    <property type="evidence" value="ECO:0007669"/>
    <property type="project" value="InterPro"/>
</dbReference>
<keyword evidence="8" id="KW-0862">Zinc</keyword>
<dbReference type="STRING" id="1173111.SAMN05444955_103234"/>
<feature type="domain" description="Hcy-binding" evidence="9">
    <location>
        <begin position="3"/>
        <end position="286"/>
    </location>
</feature>
<comment type="pathway">
    <text evidence="2">One-carbon metabolism; tetrahydrofolate interconversion.</text>
</comment>
<evidence type="ECO:0000313" key="10">
    <source>
        <dbReference type="EMBL" id="SEM93218.1"/>
    </source>
</evidence>
<dbReference type="Pfam" id="PF02219">
    <property type="entry name" value="MTHFR"/>
    <property type="match status" value="1"/>
</dbReference>
<evidence type="ECO:0000256" key="1">
    <source>
        <dbReference type="ARBA" id="ARBA00001974"/>
    </source>
</evidence>
<feature type="binding site" evidence="8">
    <location>
        <position position="271"/>
    </location>
    <ligand>
        <name>Zn(2+)</name>
        <dbReference type="ChEBI" id="CHEBI:29105"/>
    </ligand>
</feature>
<dbReference type="EMBL" id="FOCQ01000003">
    <property type="protein sequence ID" value="SEM93218.1"/>
    <property type="molecule type" value="Genomic_DNA"/>
</dbReference>
<dbReference type="SUPFAM" id="SSF51730">
    <property type="entry name" value="FAD-linked oxidoreductase"/>
    <property type="match status" value="1"/>
</dbReference>
<dbReference type="InterPro" id="IPR003171">
    <property type="entry name" value="Mehydrof_redctse-like"/>
</dbReference>
<gene>
    <name evidence="10" type="ORF">SAMN05444955_103234</name>
</gene>
<comment type="cofactor">
    <cofactor evidence="8">
        <name>Zn(2+)</name>
        <dbReference type="ChEBI" id="CHEBI:29105"/>
    </cofactor>
</comment>
<organism evidence="10 11">
    <name type="scientific">Lihuaxuella thermophila</name>
    <dbReference type="NCBI Taxonomy" id="1173111"/>
    <lineage>
        <taxon>Bacteria</taxon>
        <taxon>Bacillati</taxon>
        <taxon>Bacillota</taxon>
        <taxon>Bacilli</taxon>
        <taxon>Bacillales</taxon>
        <taxon>Thermoactinomycetaceae</taxon>
        <taxon>Lihuaxuella</taxon>
    </lineage>
</organism>
<dbReference type="Proteomes" id="UP000199695">
    <property type="component" value="Unassembled WGS sequence"/>
</dbReference>
<evidence type="ECO:0000256" key="7">
    <source>
        <dbReference type="ARBA" id="ARBA00023002"/>
    </source>
</evidence>
<dbReference type="AlphaFoldDB" id="A0A1H8CG09"/>
<dbReference type="GO" id="GO:0035999">
    <property type="term" value="P:tetrahydrofolate interconversion"/>
    <property type="evidence" value="ECO:0007669"/>
    <property type="project" value="UniProtKB-UniPathway"/>
</dbReference>
<dbReference type="Pfam" id="PF02574">
    <property type="entry name" value="S-methyl_trans"/>
    <property type="match status" value="1"/>
</dbReference>
<keyword evidence="7" id="KW-0560">Oxidoreductase</keyword>
<evidence type="ECO:0000256" key="4">
    <source>
        <dbReference type="ARBA" id="ARBA00022630"/>
    </source>
</evidence>
<dbReference type="PROSITE" id="PS50970">
    <property type="entry name" value="HCY"/>
    <property type="match status" value="1"/>
</dbReference>
<reference evidence="10 11" key="1">
    <citation type="submission" date="2016-10" db="EMBL/GenBank/DDBJ databases">
        <authorList>
            <person name="de Groot N.N."/>
        </authorList>
    </citation>
    <scope>NUCLEOTIDE SEQUENCE [LARGE SCALE GENOMIC DNA]</scope>
    <source>
        <strain evidence="10 11">DSM 46701</strain>
    </source>
</reference>
<dbReference type="GO" id="GO:0046872">
    <property type="term" value="F:metal ion binding"/>
    <property type="evidence" value="ECO:0007669"/>
    <property type="project" value="UniProtKB-KW"/>
</dbReference>
<feature type="binding site" evidence="8">
    <location>
        <position position="272"/>
    </location>
    <ligand>
        <name>Zn(2+)</name>
        <dbReference type="ChEBI" id="CHEBI:29105"/>
    </ligand>
</feature>
<evidence type="ECO:0000313" key="11">
    <source>
        <dbReference type="Proteomes" id="UP000199695"/>
    </source>
</evidence>
<dbReference type="Gene3D" id="3.20.20.330">
    <property type="entry name" value="Homocysteine-binding-like domain"/>
    <property type="match status" value="1"/>
</dbReference>
<keyword evidence="8" id="KW-0479">Metal-binding</keyword>
<dbReference type="NCBIfam" id="NF006396">
    <property type="entry name" value="PRK08645.1"/>
    <property type="match status" value="1"/>
</dbReference>
<keyword evidence="4" id="KW-0285">Flavoprotein</keyword>
<accession>A0A1H8CG09</accession>
<dbReference type="GO" id="GO:0006555">
    <property type="term" value="P:methionine metabolic process"/>
    <property type="evidence" value="ECO:0007669"/>
    <property type="project" value="InterPro"/>
</dbReference>
<keyword evidence="5 8" id="KW-0808">Transferase</keyword>
<dbReference type="PANTHER" id="PTHR11103:SF18">
    <property type="entry name" value="SLR1189 PROTEIN"/>
    <property type="match status" value="1"/>
</dbReference>
<dbReference type="GO" id="GO:0008168">
    <property type="term" value="F:methyltransferase activity"/>
    <property type="evidence" value="ECO:0007669"/>
    <property type="project" value="UniProtKB-UniRule"/>
</dbReference>
<dbReference type="InterPro" id="IPR036589">
    <property type="entry name" value="HCY_dom_sf"/>
</dbReference>
<dbReference type="GO" id="GO:0032259">
    <property type="term" value="P:methylation"/>
    <property type="evidence" value="ECO:0007669"/>
    <property type="project" value="UniProtKB-KW"/>
</dbReference>
<dbReference type="UniPathway" id="UPA00193"/>
<dbReference type="InterPro" id="IPR029041">
    <property type="entry name" value="FAD-linked_oxidoreductase-like"/>
</dbReference>
<sequence>MSKKPLKEYLAESLIVGDGAMATYLFQQGVSIGHCNEELVLTSPSLIAEVHRAYYEAGARLIETNTYGANRERLARYGLESKVIRINREAVKVARESVGEDAYVAGSIGSICAGRVAAFDEEEYRDMYEEQATALLHAGVDAIILETFLDVKELLIAVKAIRPLTRVPLIAQLSTIEVGRTRDAYSLTEAFRLLAEHGADGVGINCRLGPVEILRSLEKTVVPENLILSAFPNAGRLGMSDGELKYKSIPGYFEETADLLVEQGVRLLGGCCGTTPEHIRRVAAALSGKKPVKRVNPELCRIEAVTTEPVEIVRTRPTVVEKVKNERTIICEFDTPKDLEISGFLTGAQRLQEAGVDTITMADNSLATARMSNLALGAILKSQFGIDPLVHVACRDRNLLGQQSHLMGLHALGIDQILVITGDPTRMGDLPGASSIYDVTSFELIRMVKQLNDGISFSGKRLKQKARFVVGTAFNPHVRQLEAAVRRLEKKVAAGADFVMTQPVYDEQGILNVYEATKHVGIPVFIGIMPLTGYRNALFLHNEVPGIKIPEHVLKRMEAVQEDREAGRREGVEIAKELLDVAMEKFRGIYLITPFSFWKMTEELALYIRQKDRRRVAVEA</sequence>
<dbReference type="CDD" id="cd00537">
    <property type="entry name" value="MTHFR"/>
    <property type="match status" value="1"/>
</dbReference>
<keyword evidence="3 8" id="KW-0489">Methyltransferase</keyword>
<dbReference type="OrthoDB" id="9803687at2"/>
<dbReference type="PANTHER" id="PTHR11103">
    <property type="entry name" value="SLR1189 PROTEIN"/>
    <property type="match status" value="1"/>
</dbReference>
<evidence type="ECO:0000256" key="3">
    <source>
        <dbReference type="ARBA" id="ARBA00022603"/>
    </source>
</evidence>